<dbReference type="STRING" id="436010.A0A166SCJ4"/>
<reference evidence="8 9" key="1">
    <citation type="journal article" date="2016" name="Mol. Biol. Evol.">
        <title>Comparative Genomics of Early-Diverging Mushroom-Forming Fungi Provides Insights into the Origins of Lignocellulose Decay Capabilities.</title>
        <authorList>
            <person name="Nagy L.G."/>
            <person name="Riley R."/>
            <person name="Tritt A."/>
            <person name="Adam C."/>
            <person name="Daum C."/>
            <person name="Floudas D."/>
            <person name="Sun H."/>
            <person name="Yadav J.S."/>
            <person name="Pangilinan J."/>
            <person name="Larsson K.H."/>
            <person name="Matsuura K."/>
            <person name="Barry K."/>
            <person name="Labutti K."/>
            <person name="Kuo R."/>
            <person name="Ohm R.A."/>
            <person name="Bhattacharya S.S."/>
            <person name="Shirouzu T."/>
            <person name="Yoshinaga Y."/>
            <person name="Martin F.M."/>
            <person name="Grigoriev I.V."/>
            <person name="Hibbett D.S."/>
        </authorList>
    </citation>
    <scope>NUCLEOTIDE SEQUENCE [LARGE SCALE GENOMIC DNA]</scope>
    <source>
        <strain evidence="8 9">CBS 109695</strain>
    </source>
</reference>
<evidence type="ECO:0000256" key="5">
    <source>
        <dbReference type="ARBA" id="ARBA00023136"/>
    </source>
</evidence>
<feature type="transmembrane region" description="Helical" evidence="7">
    <location>
        <begin position="589"/>
        <end position="606"/>
    </location>
</feature>
<feature type="transmembrane region" description="Helical" evidence="7">
    <location>
        <begin position="422"/>
        <end position="444"/>
    </location>
</feature>
<dbReference type="InterPro" id="IPR007941">
    <property type="entry name" value="DUF726"/>
</dbReference>
<feature type="compositionally biased region" description="Polar residues" evidence="6">
    <location>
        <begin position="962"/>
        <end position="976"/>
    </location>
</feature>
<evidence type="ECO:0000256" key="2">
    <source>
        <dbReference type="ARBA" id="ARBA00009824"/>
    </source>
</evidence>
<dbReference type="PANTHER" id="PTHR17920">
    <property type="entry name" value="TRANSMEMBRANE AND COILED-COIL DOMAIN-CONTAINING PROTEIN 4 TMCO4"/>
    <property type="match status" value="1"/>
</dbReference>
<feature type="compositionally biased region" description="Low complexity" evidence="6">
    <location>
        <begin position="916"/>
        <end position="929"/>
    </location>
</feature>
<sequence>MTSKTSSLPQPNSSPFDFDDDDDEGWQEMPVVREDAFASGLDEEDQKKYHYVASAKDPEAGGSGTGANATGKLIDVDGLGRDWRSKAELKESEYTRLRINEEEDADEVHLRTKYLFDEDKAMTPLSQMQATKNLLTEAQRIAYVGVCALTSREMSRSLEAAKRKELKTAVQSMELWAMKIMGRLYYHMELENQEQKMIDSLAEHGVTAMDLVPSLMTTRTVTNPEYDPLEARRQAEVQATDSHEQISPVFAQPADVLDPRTPTTPTFQTTEKILPETTTAMPGITTALSTADKDVTLDIRWTVLCDLFLVLIADSVYDARSRVLLENVASKLGLGWLDVVKFESRVTEALEIQEGVERLESQDLVDGRNKASKKKRYVMMGLATLGGGLVIGLSAGLLAPVIGVGLGAAFTTIGIGGTTGFLAGAGGAAVITTGGILTGSGIAARGMAHRTQQVRTFDILPLHNNKRVNCILTVPGFMTGMNDDVRLPFSVLDPIVGDVFSVLWEPEMIRETGDALKILTGEVLSQLGQTVLHATLMATLMTALQWPIILTKLGYLIDNPWNNALDRARAAGSVLADVLMQRQLGVRPITLIGFSLGSRVIFYALLELAKHKAFGIVQDVIILGTTLTASTKTWCEARSVVSGRFINGFARNDWVLNYLFRATSGGVGTVAGLRPILNVPGLENIDVTDKIAGHMSYRAFLPLILDQLGFPVTSDHFNEPEEPDFKEDRIVVRDEDIPQKKGWFSRKKKSSSGAPAAHVSRPPSAPLGHSRRKATSGTPIVDDDLPPRMENDDTPTSPSGAVEPQPERPSSDIPTHAGFNLNAMKEMLGNAKQHPEELKIPAPGQATNYPAPPSPPPSYRSGSATPLDHEYSPATTPVMKSSLQVPSEASDANLRKSFQHSVSVDDVRADPERVISSNPSQSLQSASTSHRPAPLTGGYNAPWTAEPLSDDTSQVFGHRSFAPSTETLSFGNQNGSIAPFGNPFNAPLNQNPFASPADFTSPSSGGLSFGSTDGSITLSPTGNAAEQDPWNYRPPRSSSFNSNPWET</sequence>
<organism evidence="8 9">
    <name type="scientific">Athelia psychrophila</name>
    <dbReference type="NCBI Taxonomy" id="1759441"/>
    <lineage>
        <taxon>Eukaryota</taxon>
        <taxon>Fungi</taxon>
        <taxon>Dikarya</taxon>
        <taxon>Basidiomycota</taxon>
        <taxon>Agaricomycotina</taxon>
        <taxon>Agaricomycetes</taxon>
        <taxon>Agaricomycetidae</taxon>
        <taxon>Atheliales</taxon>
        <taxon>Atheliaceae</taxon>
        <taxon>Athelia</taxon>
    </lineage>
</organism>
<name>A0A166SCJ4_9AGAM</name>
<dbReference type="EMBL" id="KV417499">
    <property type="protein sequence ID" value="KZP29290.1"/>
    <property type="molecule type" value="Genomic_DNA"/>
</dbReference>
<dbReference type="AlphaFoldDB" id="A0A166SCJ4"/>
<dbReference type="SUPFAM" id="SSF53474">
    <property type="entry name" value="alpha/beta-Hydrolases"/>
    <property type="match status" value="1"/>
</dbReference>
<dbReference type="Proteomes" id="UP000076532">
    <property type="component" value="Unassembled WGS sequence"/>
</dbReference>
<protein>
    <submittedName>
        <fullName evidence="8">DUF726-domain-containing protein</fullName>
    </submittedName>
</protein>
<evidence type="ECO:0000256" key="1">
    <source>
        <dbReference type="ARBA" id="ARBA00004141"/>
    </source>
</evidence>
<dbReference type="PANTHER" id="PTHR17920:SF3">
    <property type="entry name" value="TRANSMEMBRANE AND COILED-COIL DOMAIN-CONTAINING PROTEIN 4"/>
    <property type="match status" value="1"/>
</dbReference>
<feature type="compositionally biased region" description="Polar residues" evidence="6">
    <location>
        <begin position="987"/>
        <end position="1024"/>
    </location>
</feature>
<evidence type="ECO:0000256" key="6">
    <source>
        <dbReference type="SAM" id="MobiDB-lite"/>
    </source>
</evidence>
<evidence type="ECO:0000313" key="9">
    <source>
        <dbReference type="Proteomes" id="UP000076532"/>
    </source>
</evidence>
<accession>A0A166SCJ4</accession>
<keyword evidence="5 7" id="KW-0472">Membrane</keyword>
<feature type="region of interest" description="Disordered" evidence="6">
    <location>
        <begin position="1"/>
        <end position="31"/>
    </location>
</feature>
<dbReference type="InterPro" id="IPR029058">
    <property type="entry name" value="AB_hydrolase_fold"/>
</dbReference>
<feature type="compositionally biased region" description="Polar residues" evidence="6">
    <location>
        <begin position="1"/>
        <end position="15"/>
    </location>
</feature>
<feature type="compositionally biased region" description="Polar residues" evidence="6">
    <location>
        <begin position="873"/>
        <end position="887"/>
    </location>
</feature>
<proteinExistence type="inferred from homology"/>
<dbReference type="Pfam" id="PF05277">
    <property type="entry name" value="DUF726"/>
    <property type="match status" value="1"/>
</dbReference>
<gene>
    <name evidence="8" type="ORF">FIBSPDRAFT_917413</name>
</gene>
<feature type="transmembrane region" description="Helical" evidence="7">
    <location>
        <begin position="377"/>
        <end position="410"/>
    </location>
</feature>
<comment type="subcellular location">
    <subcellularLocation>
        <location evidence="1">Membrane</location>
        <topology evidence="1">Multi-pass membrane protein</topology>
    </subcellularLocation>
</comment>
<feature type="compositionally biased region" description="Low complexity" evidence="6">
    <location>
        <begin position="1033"/>
        <end position="1047"/>
    </location>
</feature>
<feature type="compositionally biased region" description="Basic and acidic residues" evidence="6">
    <location>
        <begin position="903"/>
        <end position="913"/>
    </location>
</feature>
<dbReference type="OrthoDB" id="277931at2759"/>
<feature type="compositionally biased region" description="Acidic residues" evidence="6">
    <location>
        <begin position="17"/>
        <end position="26"/>
    </location>
</feature>
<keyword evidence="9" id="KW-1185">Reference proteome</keyword>
<keyword evidence="4 7" id="KW-1133">Transmembrane helix</keyword>
<keyword evidence="3 7" id="KW-0812">Transmembrane</keyword>
<evidence type="ECO:0000256" key="4">
    <source>
        <dbReference type="ARBA" id="ARBA00022989"/>
    </source>
</evidence>
<evidence type="ECO:0000256" key="7">
    <source>
        <dbReference type="SAM" id="Phobius"/>
    </source>
</evidence>
<feature type="region of interest" description="Disordered" evidence="6">
    <location>
        <begin position="741"/>
        <end position="1047"/>
    </location>
</feature>
<comment type="similarity">
    <text evidence="2">Belongs to the TMCO4 family.</text>
</comment>
<evidence type="ECO:0000313" key="8">
    <source>
        <dbReference type="EMBL" id="KZP29290.1"/>
    </source>
</evidence>
<dbReference type="GO" id="GO:0016020">
    <property type="term" value="C:membrane"/>
    <property type="evidence" value="ECO:0007669"/>
    <property type="project" value="UniProtKB-SubCell"/>
</dbReference>
<evidence type="ECO:0000256" key="3">
    <source>
        <dbReference type="ARBA" id="ARBA00022692"/>
    </source>
</evidence>